<gene>
    <name evidence="3" type="ORF">HDF15_000598</name>
</gene>
<proteinExistence type="predicted"/>
<feature type="domain" description="Signal transduction histidine kinase internal region" evidence="2">
    <location>
        <begin position="158"/>
        <end position="238"/>
    </location>
</feature>
<dbReference type="Proteomes" id="UP000584867">
    <property type="component" value="Unassembled WGS sequence"/>
</dbReference>
<keyword evidence="3" id="KW-0418">Kinase</keyword>
<evidence type="ECO:0000256" key="1">
    <source>
        <dbReference type="SAM" id="Phobius"/>
    </source>
</evidence>
<dbReference type="SUPFAM" id="SSF55874">
    <property type="entry name" value="ATPase domain of HSP90 chaperone/DNA topoisomerase II/histidine kinase"/>
    <property type="match status" value="1"/>
</dbReference>
<dbReference type="EMBL" id="JACHIO010000002">
    <property type="protein sequence ID" value="MBB5062271.1"/>
    <property type="molecule type" value="Genomic_DNA"/>
</dbReference>
<dbReference type="Pfam" id="PF06580">
    <property type="entry name" value="His_kinase"/>
    <property type="match status" value="1"/>
</dbReference>
<dbReference type="InterPro" id="IPR036890">
    <property type="entry name" value="HATPase_C_sf"/>
</dbReference>
<dbReference type="InterPro" id="IPR050640">
    <property type="entry name" value="Bact_2-comp_sensor_kinase"/>
</dbReference>
<feature type="transmembrane region" description="Helical" evidence="1">
    <location>
        <begin position="12"/>
        <end position="36"/>
    </location>
</feature>
<dbReference type="GO" id="GO:0000155">
    <property type="term" value="F:phosphorelay sensor kinase activity"/>
    <property type="evidence" value="ECO:0007669"/>
    <property type="project" value="InterPro"/>
</dbReference>
<protein>
    <submittedName>
        <fullName evidence="3">Two-component system sensor histidine kinase AlgZ</fullName>
        <ecNumber evidence="3">2.7.13.3</ecNumber>
    </submittedName>
</protein>
<dbReference type="RefSeq" id="WP_184252760.1">
    <property type="nucleotide sequence ID" value="NZ_JACHIO010000002.1"/>
</dbReference>
<dbReference type="PANTHER" id="PTHR34220:SF7">
    <property type="entry name" value="SENSOR HISTIDINE KINASE YPDA"/>
    <property type="match status" value="1"/>
</dbReference>
<feature type="transmembrane region" description="Helical" evidence="1">
    <location>
        <begin position="120"/>
        <end position="139"/>
    </location>
</feature>
<evidence type="ECO:0000313" key="4">
    <source>
        <dbReference type="Proteomes" id="UP000584867"/>
    </source>
</evidence>
<evidence type="ECO:0000259" key="2">
    <source>
        <dbReference type="Pfam" id="PF06580"/>
    </source>
</evidence>
<keyword evidence="1" id="KW-0812">Transmembrane</keyword>
<dbReference type="PANTHER" id="PTHR34220">
    <property type="entry name" value="SENSOR HISTIDINE KINASE YPDA"/>
    <property type="match status" value="1"/>
</dbReference>
<organism evidence="3 4">
    <name type="scientific">Granulicella mallensis</name>
    <dbReference type="NCBI Taxonomy" id="940614"/>
    <lineage>
        <taxon>Bacteria</taxon>
        <taxon>Pseudomonadati</taxon>
        <taxon>Acidobacteriota</taxon>
        <taxon>Terriglobia</taxon>
        <taxon>Terriglobales</taxon>
        <taxon>Acidobacteriaceae</taxon>
        <taxon>Granulicella</taxon>
    </lineage>
</organism>
<accession>A0A7W7ZLR6</accession>
<feature type="transmembrane region" description="Helical" evidence="1">
    <location>
        <begin position="48"/>
        <end position="67"/>
    </location>
</feature>
<sequence length="369" mass="42047">MNRTDSNLRFLRFWPLQLMGWGTYFGVNVLCSLPWWRRLDYDAFRGAFLLSSFLASFPMYWLCHLLWKRHARVWTVALVCMLASLPLGMLCSASAFEAAVRLSSVRPPFKWVDVITATPSGWYALIAWSSFYFGIKHYLALEEKHRQLIATEIMAQEAQLRALRFQLQPHFLFNTLNAISTLVLNNQTFAATEMIGKLAHLLRSTLDAPDLHTIPLSDELAVTEEYLAIEEVRFGDRLTVRWDIDQTLVDTIVPRLILQPLVENAVRHGIARRPQGGFILVKTHREGDHLALLIENEPPEESAAMLLDGVPRIGGVGLENVRQRLEQMYGSESSMHTTTNARGNYEVALRMPLSMNRNSSEYKLSQSGL</sequence>
<dbReference type="Gene3D" id="3.30.565.10">
    <property type="entry name" value="Histidine kinase-like ATPase, C-terminal domain"/>
    <property type="match status" value="1"/>
</dbReference>
<reference evidence="3 4" key="1">
    <citation type="submission" date="2020-08" db="EMBL/GenBank/DDBJ databases">
        <title>Genomic Encyclopedia of Type Strains, Phase IV (KMG-V): Genome sequencing to study the core and pangenomes of soil and plant-associated prokaryotes.</title>
        <authorList>
            <person name="Whitman W."/>
        </authorList>
    </citation>
    <scope>NUCLEOTIDE SEQUENCE [LARGE SCALE GENOMIC DNA]</scope>
    <source>
        <strain evidence="3 4">X5P3</strain>
    </source>
</reference>
<keyword evidence="1" id="KW-0472">Membrane</keyword>
<dbReference type="GO" id="GO:0016020">
    <property type="term" value="C:membrane"/>
    <property type="evidence" value="ECO:0007669"/>
    <property type="project" value="InterPro"/>
</dbReference>
<keyword evidence="1" id="KW-1133">Transmembrane helix</keyword>
<comment type="caution">
    <text evidence="3">The sequence shown here is derived from an EMBL/GenBank/DDBJ whole genome shotgun (WGS) entry which is preliminary data.</text>
</comment>
<dbReference type="AlphaFoldDB" id="A0A7W7ZLR6"/>
<keyword evidence="3" id="KW-0808">Transferase</keyword>
<feature type="transmembrane region" description="Helical" evidence="1">
    <location>
        <begin position="74"/>
        <end position="100"/>
    </location>
</feature>
<dbReference type="InterPro" id="IPR010559">
    <property type="entry name" value="Sig_transdc_His_kin_internal"/>
</dbReference>
<dbReference type="EC" id="2.7.13.3" evidence="3"/>
<name>A0A7W7ZLR6_9BACT</name>
<evidence type="ECO:0000313" key="3">
    <source>
        <dbReference type="EMBL" id="MBB5062271.1"/>
    </source>
</evidence>